<dbReference type="PROSITE" id="PS00687">
    <property type="entry name" value="ALDEHYDE_DEHYDR_GLU"/>
    <property type="match status" value="1"/>
</dbReference>
<gene>
    <name evidence="10" type="ORF">GGE16_005920</name>
</gene>
<dbReference type="GO" id="GO:0004777">
    <property type="term" value="F:succinate-semialdehyde dehydrogenase (NAD+) activity"/>
    <property type="evidence" value="ECO:0007669"/>
    <property type="project" value="TreeGrafter"/>
</dbReference>
<dbReference type="EC" id="1.2.1.20" evidence="10"/>
<dbReference type="Pfam" id="PF00171">
    <property type="entry name" value="Aldedh"/>
    <property type="match status" value="1"/>
</dbReference>
<keyword evidence="3 8" id="KW-0560">Oxidoreductase</keyword>
<dbReference type="InterPro" id="IPR016162">
    <property type="entry name" value="Ald_DH_N"/>
</dbReference>
<evidence type="ECO:0000313" key="10">
    <source>
        <dbReference type="EMBL" id="MBB4293826.1"/>
    </source>
</evidence>
<keyword evidence="6" id="KW-0804">Transcription</keyword>
<dbReference type="GO" id="GO:0036243">
    <property type="term" value="F:succinate-semialdehyde dehydrogenase (NADP+) activity"/>
    <property type="evidence" value="ECO:0007669"/>
    <property type="project" value="UniProtKB-EC"/>
</dbReference>
<accession>A0AAE2MR35</accession>
<dbReference type="SUPFAM" id="SSF53720">
    <property type="entry name" value="ALDH-like"/>
    <property type="match status" value="1"/>
</dbReference>
<evidence type="ECO:0000259" key="9">
    <source>
        <dbReference type="PROSITE" id="PS50931"/>
    </source>
</evidence>
<organism evidence="10 11">
    <name type="scientific">Rhizobium leguminosarum</name>
    <dbReference type="NCBI Taxonomy" id="384"/>
    <lineage>
        <taxon>Bacteria</taxon>
        <taxon>Pseudomonadati</taxon>
        <taxon>Pseudomonadota</taxon>
        <taxon>Alphaproteobacteria</taxon>
        <taxon>Hyphomicrobiales</taxon>
        <taxon>Rhizobiaceae</taxon>
        <taxon>Rhizobium/Agrobacterium group</taxon>
        <taxon>Rhizobium</taxon>
    </lineage>
</organism>
<dbReference type="InterPro" id="IPR000847">
    <property type="entry name" value="LysR_HTH_N"/>
</dbReference>
<dbReference type="GO" id="GO:0003700">
    <property type="term" value="F:DNA-binding transcription factor activity"/>
    <property type="evidence" value="ECO:0007669"/>
    <property type="project" value="InterPro"/>
</dbReference>
<dbReference type="PROSITE" id="PS50931">
    <property type="entry name" value="HTH_LYSR"/>
    <property type="match status" value="1"/>
</dbReference>
<comment type="caution">
    <text evidence="10">The sequence shown here is derived from an EMBL/GenBank/DDBJ whole genome shotgun (WGS) entry which is preliminary data.</text>
</comment>
<dbReference type="GO" id="GO:0009450">
    <property type="term" value="P:gamma-aminobutyric acid catabolic process"/>
    <property type="evidence" value="ECO:0007669"/>
    <property type="project" value="InterPro"/>
</dbReference>
<protein>
    <submittedName>
        <fullName evidence="10">Succinate-semialdehyde dehydrogenase/glutarate-semialdehyde dehydrogenase</fullName>
        <ecNumber evidence="10">1.2.1.16</ecNumber>
        <ecNumber evidence="10">1.2.1.20</ecNumber>
        <ecNumber evidence="10">1.2.1.79</ecNumber>
    </submittedName>
</protein>
<dbReference type="PROSITE" id="PS00070">
    <property type="entry name" value="ALDEHYDE_DEHYDR_CYS"/>
    <property type="match status" value="1"/>
</dbReference>
<dbReference type="Gene3D" id="1.10.10.10">
    <property type="entry name" value="Winged helix-like DNA-binding domain superfamily/Winged helix DNA-binding domain"/>
    <property type="match status" value="1"/>
</dbReference>
<feature type="active site" evidence="7">
    <location>
        <position position="415"/>
    </location>
</feature>
<name>A0AAE2MR35_RHILE</name>
<dbReference type="SUPFAM" id="SSF53850">
    <property type="entry name" value="Periplasmic binding protein-like II"/>
    <property type="match status" value="1"/>
</dbReference>
<dbReference type="Gene3D" id="3.40.605.10">
    <property type="entry name" value="Aldehyde Dehydrogenase, Chain A, domain 1"/>
    <property type="match status" value="1"/>
</dbReference>
<dbReference type="InterPro" id="IPR005119">
    <property type="entry name" value="LysR_subst-bd"/>
</dbReference>
<keyword evidence="5" id="KW-0238">DNA-binding</keyword>
<dbReference type="Gene3D" id="3.40.309.10">
    <property type="entry name" value="Aldehyde Dehydrogenase, Chain A, domain 2"/>
    <property type="match status" value="1"/>
</dbReference>
<keyword evidence="4" id="KW-0805">Transcription regulation</keyword>
<dbReference type="InterPro" id="IPR016160">
    <property type="entry name" value="Ald_DH_CS_CYS"/>
</dbReference>
<dbReference type="EC" id="1.2.1.79" evidence="10"/>
<dbReference type="GO" id="GO:0003677">
    <property type="term" value="F:DNA binding"/>
    <property type="evidence" value="ECO:0007669"/>
    <property type="project" value="UniProtKB-KW"/>
</dbReference>
<dbReference type="FunFam" id="3.40.309.10:FF:000004">
    <property type="entry name" value="Succinate-semialdehyde dehydrogenase I"/>
    <property type="match status" value="1"/>
</dbReference>
<dbReference type="Gene3D" id="3.40.190.10">
    <property type="entry name" value="Periplasmic binding protein-like II"/>
    <property type="match status" value="1"/>
</dbReference>
<proteinExistence type="inferred from homology"/>
<dbReference type="InterPro" id="IPR015590">
    <property type="entry name" value="Aldehyde_DH_dom"/>
</dbReference>
<dbReference type="SUPFAM" id="SSF46785">
    <property type="entry name" value="Winged helix' DNA-binding domain"/>
    <property type="match status" value="1"/>
</dbReference>
<dbReference type="Pfam" id="PF00126">
    <property type="entry name" value="HTH_1"/>
    <property type="match status" value="1"/>
</dbReference>
<feature type="domain" description="HTH lysR-type" evidence="9">
    <location>
        <begin position="9"/>
        <end position="66"/>
    </location>
</feature>
<dbReference type="InterPro" id="IPR050740">
    <property type="entry name" value="Aldehyde_DH_Superfamily"/>
</dbReference>
<evidence type="ECO:0000256" key="1">
    <source>
        <dbReference type="ARBA" id="ARBA00009437"/>
    </source>
</evidence>
<dbReference type="GO" id="GO:0005829">
    <property type="term" value="C:cytosol"/>
    <property type="evidence" value="ECO:0007669"/>
    <property type="project" value="TreeGrafter"/>
</dbReference>
<reference evidence="10 11" key="1">
    <citation type="submission" date="2020-08" db="EMBL/GenBank/DDBJ databases">
        <title>Genomic Encyclopedia of Type Strains, Phase IV (KMG-V): Genome sequencing to study the core and pangenomes of soil and plant-associated prokaryotes.</title>
        <authorList>
            <person name="Whitman W."/>
        </authorList>
    </citation>
    <scope>NUCLEOTIDE SEQUENCE [LARGE SCALE GENOMIC DNA]</scope>
    <source>
        <strain evidence="10 11">SEMIA 415</strain>
    </source>
</reference>
<dbReference type="EC" id="1.2.1.16" evidence="10"/>
<dbReference type="GO" id="GO:0102810">
    <property type="term" value="F:glutarate-semialdehyde dehydrogenase (NADP+) activity"/>
    <property type="evidence" value="ECO:0007669"/>
    <property type="project" value="UniProtKB-EC"/>
</dbReference>
<dbReference type="NCBIfam" id="TIGR01780">
    <property type="entry name" value="SSADH"/>
    <property type="match status" value="1"/>
</dbReference>
<evidence type="ECO:0000256" key="7">
    <source>
        <dbReference type="PROSITE-ProRule" id="PRU10007"/>
    </source>
</evidence>
<evidence type="ECO:0000256" key="2">
    <source>
        <dbReference type="ARBA" id="ARBA00009986"/>
    </source>
</evidence>
<sequence>MTEFSLTQIDLNLLRTFDVLMRERSVTRAADRLGRTQSAISHSLGRLRDVFQDELFTREAGIMEPTARAKELAEVISRALHQIRVAVDRHLNFDPATTSRNFRIGLSDYTAVTYLPALIENFSKFAPHASLNVVHAREPDALGSLKNREVECALLGNPKLDAEHFEVVELSRDRMVCAGWTGNPAMADMSLDRYLSSRHLQISADGIAAGVADITLRKLGLHWAARPAKERAGLLREWFDLIVANADELAAILTSEMGKPLVEARGEILYAASYVEWYAEEAKRVYGETIPASSQDKRLLVIKQPVGVVGTITPWNFPAAMIARKVAPALAVGCTVVSKPAPQTPLTAIALAVLAQKAGFPNGVFNIVLGIDGSAIGKELCFNPKVRKISFTGSTEVGRILMRQCSDQIKKVSLELGGNAPFIVFDDADIDAAVEGAMASKYRNAGQTCVCANRIYVQSGVYEHFAEKLAGRVASLSVGNGFDAEVTIGPLIEEAAITKVEAHIADALSKGATLVTGGRRIPGNGTFFEPTILKDVDRRMTVAREETFGPVAPLFRFETVEDVIQQANDTEFGLAAYFYSRDLRNVWRVAEALEYGMVGVNTGLISSEAAPFGGVKQSGIGREGSSHGADDYLEMKYVCMGGL</sequence>
<dbReference type="Pfam" id="PF03466">
    <property type="entry name" value="LysR_substrate"/>
    <property type="match status" value="1"/>
</dbReference>
<dbReference type="InterPro" id="IPR036390">
    <property type="entry name" value="WH_DNA-bd_sf"/>
</dbReference>
<comment type="similarity">
    <text evidence="2 8">Belongs to the aldehyde dehydrogenase family.</text>
</comment>
<dbReference type="Proteomes" id="UP000538507">
    <property type="component" value="Unassembled WGS sequence"/>
</dbReference>
<dbReference type="InterPro" id="IPR029510">
    <property type="entry name" value="Ald_DH_CS_GLU"/>
</dbReference>
<comment type="similarity">
    <text evidence="1">Belongs to the LysR transcriptional regulatory family.</text>
</comment>
<evidence type="ECO:0000256" key="6">
    <source>
        <dbReference type="ARBA" id="ARBA00023163"/>
    </source>
</evidence>
<dbReference type="EMBL" id="JACIGO010000011">
    <property type="protein sequence ID" value="MBB4293826.1"/>
    <property type="molecule type" value="Genomic_DNA"/>
</dbReference>
<dbReference type="InterPro" id="IPR016161">
    <property type="entry name" value="Ald_DH/histidinol_DH"/>
</dbReference>
<dbReference type="InterPro" id="IPR016163">
    <property type="entry name" value="Ald_DH_C"/>
</dbReference>
<dbReference type="PANTHER" id="PTHR43353:SF5">
    <property type="entry name" value="SUCCINATE-SEMIALDEHYDE DEHYDROGENASE, MITOCHONDRIAL"/>
    <property type="match status" value="1"/>
</dbReference>
<evidence type="ECO:0000256" key="4">
    <source>
        <dbReference type="ARBA" id="ARBA00023015"/>
    </source>
</evidence>
<dbReference type="FunFam" id="3.40.605.10:FF:000005">
    <property type="entry name" value="Succinate-semialdehyde dehydrogenase I"/>
    <property type="match status" value="1"/>
</dbReference>
<dbReference type="InterPro" id="IPR036388">
    <property type="entry name" value="WH-like_DNA-bd_sf"/>
</dbReference>
<dbReference type="InterPro" id="IPR010102">
    <property type="entry name" value="Succ_semiAld_DH"/>
</dbReference>
<dbReference type="AlphaFoldDB" id="A0AAE2MR35"/>
<evidence type="ECO:0000256" key="5">
    <source>
        <dbReference type="ARBA" id="ARBA00023125"/>
    </source>
</evidence>
<evidence type="ECO:0000313" key="11">
    <source>
        <dbReference type="Proteomes" id="UP000538507"/>
    </source>
</evidence>
<evidence type="ECO:0000256" key="8">
    <source>
        <dbReference type="RuleBase" id="RU003345"/>
    </source>
</evidence>
<dbReference type="CDD" id="cd07103">
    <property type="entry name" value="ALDH_F5_SSADH_GabD"/>
    <property type="match status" value="1"/>
</dbReference>
<evidence type="ECO:0000256" key="3">
    <source>
        <dbReference type="ARBA" id="ARBA00023002"/>
    </source>
</evidence>
<dbReference type="PANTHER" id="PTHR43353">
    <property type="entry name" value="SUCCINATE-SEMIALDEHYDE DEHYDROGENASE, MITOCHONDRIAL"/>
    <property type="match status" value="1"/>
</dbReference>